<protein>
    <submittedName>
        <fullName evidence="2">Programmed cell death-4</fullName>
    </submittedName>
</protein>
<evidence type="ECO:0000313" key="2">
    <source>
        <dbReference type="EMBL" id="AKA44619.1"/>
    </source>
</evidence>
<name>A0A0E3JDT8_FRAVE</name>
<feature type="compositionally biased region" description="Polar residues" evidence="1">
    <location>
        <begin position="89"/>
        <end position="100"/>
    </location>
</feature>
<feature type="compositionally biased region" description="Basic and acidic residues" evidence="1">
    <location>
        <begin position="64"/>
        <end position="74"/>
    </location>
</feature>
<accession>A0A0E3JDT8</accession>
<feature type="region of interest" description="Disordered" evidence="1">
    <location>
        <begin position="1"/>
        <end position="43"/>
    </location>
</feature>
<evidence type="ECO:0000256" key="1">
    <source>
        <dbReference type="SAM" id="MobiDB-lite"/>
    </source>
</evidence>
<reference evidence="2" key="1">
    <citation type="submission" date="2014-11" db="EMBL/GenBank/DDBJ databases">
        <title>The unfoldome in plant-pathogen interactions: analysis of protein intrinsic disorder in strawberry upon infection by Colletotrichum acutatum.</title>
        <authorList>
            <person name="Baraldi E."/>
        </authorList>
    </citation>
    <scope>NUCLEOTIDE SEQUENCE</scope>
</reference>
<feature type="region of interest" description="Disordered" evidence="1">
    <location>
        <begin position="64"/>
        <end position="100"/>
    </location>
</feature>
<sequence length="100" mass="10292">MKKSGNGKSHKGNAREDQVKKDRRSGSGMNGSPKKGGHGGKFTWAGDLGYSTAEMGIQKEVIDAKDPNFEDKVEIPSGKGLESGGAGISPSSSVGRAQGS</sequence>
<organism evidence="2">
    <name type="scientific">Fragaria vesca</name>
    <name type="common">Woodland strawberry</name>
    <name type="synonym">Potentilla vesca</name>
    <dbReference type="NCBI Taxonomy" id="57918"/>
    <lineage>
        <taxon>Eukaryota</taxon>
        <taxon>Viridiplantae</taxon>
        <taxon>Streptophyta</taxon>
        <taxon>Embryophyta</taxon>
        <taxon>Tracheophyta</taxon>
        <taxon>Spermatophyta</taxon>
        <taxon>Magnoliopsida</taxon>
        <taxon>eudicotyledons</taxon>
        <taxon>Gunneridae</taxon>
        <taxon>Pentapetalae</taxon>
        <taxon>rosids</taxon>
        <taxon>fabids</taxon>
        <taxon>Rosales</taxon>
        <taxon>Rosaceae</taxon>
        <taxon>Rosoideae</taxon>
        <taxon>Potentilleae</taxon>
        <taxon>Fragariinae</taxon>
        <taxon>Fragaria</taxon>
    </lineage>
</organism>
<feature type="compositionally biased region" description="Basic residues" evidence="1">
    <location>
        <begin position="1"/>
        <end position="12"/>
    </location>
</feature>
<dbReference type="EMBL" id="KP163988">
    <property type="protein sequence ID" value="AKA44619.1"/>
    <property type="molecule type" value="mRNA"/>
</dbReference>
<dbReference type="AlphaFoldDB" id="A0A0E3JDT8"/>
<proteinExistence type="evidence at transcript level"/>
<gene>
    <name evidence="2" type="primary">PCD-4</name>
</gene>